<feature type="chain" id="PRO_5045115887" evidence="1">
    <location>
        <begin position="19"/>
        <end position="443"/>
    </location>
</feature>
<dbReference type="Gene3D" id="3.90.550.10">
    <property type="entry name" value="Spore Coat Polysaccharide Biosynthesis Protein SpsA, Chain A"/>
    <property type="match status" value="1"/>
</dbReference>
<proteinExistence type="predicted"/>
<evidence type="ECO:0000313" key="2">
    <source>
        <dbReference type="EMBL" id="CAK0887126.1"/>
    </source>
</evidence>
<organism evidence="2 3">
    <name type="scientific">Prorocentrum cordatum</name>
    <dbReference type="NCBI Taxonomy" id="2364126"/>
    <lineage>
        <taxon>Eukaryota</taxon>
        <taxon>Sar</taxon>
        <taxon>Alveolata</taxon>
        <taxon>Dinophyceae</taxon>
        <taxon>Prorocentrales</taxon>
        <taxon>Prorocentraceae</taxon>
        <taxon>Prorocentrum</taxon>
    </lineage>
</organism>
<accession>A0ABN9WKM6</accession>
<name>A0ABN9WKM6_9DINO</name>
<dbReference type="InterPro" id="IPR029044">
    <property type="entry name" value="Nucleotide-diphossugar_trans"/>
</dbReference>
<dbReference type="EMBL" id="CAUYUJ010018897">
    <property type="protein sequence ID" value="CAK0887126.1"/>
    <property type="molecule type" value="Genomic_DNA"/>
</dbReference>
<comment type="caution">
    <text evidence="2">The sequence shown here is derived from an EMBL/GenBank/DDBJ whole genome shotgun (WGS) entry which is preliminary data.</text>
</comment>
<evidence type="ECO:0000313" key="3">
    <source>
        <dbReference type="Proteomes" id="UP001189429"/>
    </source>
</evidence>
<feature type="signal peptide" evidence="1">
    <location>
        <begin position="1"/>
        <end position="18"/>
    </location>
</feature>
<reference evidence="2" key="1">
    <citation type="submission" date="2023-10" db="EMBL/GenBank/DDBJ databases">
        <authorList>
            <person name="Chen Y."/>
            <person name="Shah S."/>
            <person name="Dougan E. K."/>
            <person name="Thang M."/>
            <person name="Chan C."/>
        </authorList>
    </citation>
    <scope>NUCLEOTIDE SEQUENCE [LARGE SCALE GENOMIC DNA]</scope>
</reference>
<dbReference type="Proteomes" id="UP001189429">
    <property type="component" value="Unassembled WGS sequence"/>
</dbReference>
<evidence type="ECO:0000256" key="1">
    <source>
        <dbReference type="SAM" id="SignalP"/>
    </source>
</evidence>
<sequence>MAHLLGVLLLVVPSSPSALLLRDGLHEDPDPWVQNCEDQELARNASRRDELDYGPCFDEEEVKIAMRGAQFVGRNSSSKDPSSKIATSMFTEVDILCDTIPRPLSDRDERLGAGNPACRYEPSEEDLRHYAEKPADIAIVIPSNYDKDSNVSDDPSDHYPLFLGVLTWKKYARYHGYAFYSGPPAKSCPELEGRHPAWTKPCMAMGLIKKHKYLIMVDRDTTVIKPRLRLEPLFAMAGLMDKHAKKVLAVAEEWGSCKKGVRSPLSGDVNTGIVLVKQSPAAEEALASWFYGPTWCKGVTAEPIARPGWWPFQGEPCQGCSCITRGIYKWSFDQIGFYASVADNNTFRSMVTVFRPGCPINSPFADFIPHLVSGTPTKAAYDVNHREVISTNLHACNSKLMDSKPGQGNPYERCSICDALPEGFHPHSDSWSLSCRSHSRAPR</sequence>
<keyword evidence="3" id="KW-1185">Reference proteome</keyword>
<gene>
    <name evidence="2" type="ORF">PCOR1329_LOCUS68276</name>
</gene>
<keyword evidence="1" id="KW-0732">Signal</keyword>
<protein>
    <submittedName>
        <fullName evidence="2">Uncharacterized protein</fullName>
    </submittedName>
</protein>